<evidence type="ECO:0000313" key="3">
    <source>
        <dbReference type="Proteomes" id="UP000235658"/>
    </source>
</evidence>
<evidence type="ECO:0000256" key="1">
    <source>
        <dbReference type="SAM" id="Phobius"/>
    </source>
</evidence>
<feature type="transmembrane region" description="Helical" evidence="1">
    <location>
        <begin position="44"/>
        <end position="62"/>
    </location>
</feature>
<organism evidence="2 3">
    <name type="scientific">Anaerococcus hydrogenalis</name>
    <dbReference type="NCBI Taxonomy" id="33029"/>
    <lineage>
        <taxon>Bacteria</taxon>
        <taxon>Bacillati</taxon>
        <taxon>Bacillota</taxon>
        <taxon>Tissierellia</taxon>
        <taxon>Tissierellales</taxon>
        <taxon>Peptoniphilaceae</taxon>
        <taxon>Anaerococcus</taxon>
    </lineage>
</organism>
<accession>A0A2N6UHK5</accession>
<comment type="caution">
    <text evidence="2">The sequence shown here is derived from an EMBL/GenBank/DDBJ whole genome shotgun (WGS) entry which is preliminary data.</text>
</comment>
<dbReference type="RefSeq" id="WP_102198337.1">
    <property type="nucleotide sequence ID" value="NZ_PNHP01000005.1"/>
</dbReference>
<reference evidence="2 3" key="1">
    <citation type="submission" date="2017-09" db="EMBL/GenBank/DDBJ databases">
        <title>Bacterial strain isolated from the female urinary microbiota.</title>
        <authorList>
            <person name="Thomas-White K."/>
            <person name="Kumar N."/>
            <person name="Forster S."/>
            <person name="Putonti C."/>
            <person name="Lawley T."/>
            <person name="Wolfe A.J."/>
        </authorList>
    </citation>
    <scope>NUCLEOTIDE SEQUENCE [LARGE SCALE GENOMIC DNA]</scope>
    <source>
        <strain evidence="2 3">UMB0204</strain>
    </source>
</reference>
<protein>
    <recommendedName>
        <fullName evidence="4">DUF4179 domain-containing protein</fullName>
    </recommendedName>
</protein>
<dbReference type="GeneID" id="84579014"/>
<keyword evidence="1" id="KW-0812">Transmembrane</keyword>
<sequence>MKNIYDKINDMDFEIEKIDLNDFEKEKLIKTAKSYKKNKKSKKFLPIAAALILVAGLNIPVVKAEVSKFTTDIKVTMMEAFGASPDSYKYMAEINKPVTVGEDSFVIGNIAFEDNKIFINTLRNGENLEETSKNNSYLYKVVVDGKTYKAMGSSGGEGLLEDKKTSSENLMINFDKSFPKKDKAKVDLYFADKNKSQIISIESPMNTINKDNKIFAENLKIKGTNATISLMKINPMTLTATIKNLDKAYVYELKGVDEKGNKISLDERVADENSTTFIYNKDYSDLSLDEIKDGRKINFTLSRSKINENSGKESDGNFEKITEFSLSAK</sequence>
<dbReference type="Proteomes" id="UP000235658">
    <property type="component" value="Unassembled WGS sequence"/>
</dbReference>
<evidence type="ECO:0008006" key="4">
    <source>
        <dbReference type="Google" id="ProtNLM"/>
    </source>
</evidence>
<dbReference type="EMBL" id="PNHP01000005">
    <property type="protein sequence ID" value="PMC81020.1"/>
    <property type="molecule type" value="Genomic_DNA"/>
</dbReference>
<dbReference type="AlphaFoldDB" id="A0A2N6UHK5"/>
<gene>
    <name evidence="2" type="ORF">CJ192_07430</name>
</gene>
<evidence type="ECO:0000313" key="2">
    <source>
        <dbReference type="EMBL" id="PMC81020.1"/>
    </source>
</evidence>
<name>A0A2N6UHK5_9FIRM</name>
<proteinExistence type="predicted"/>
<keyword evidence="1" id="KW-0472">Membrane</keyword>
<keyword evidence="1" id="KW-1133">Transmembrane helix</keyword>